<reference evidence="2" key="1">
    <citation type="submission" date="2023-11" db="UniProtKB">
        <authorList>
            <consortium name="WormBaseParasite"/>
        </authorList>
    </citation>
    <scope>IDENTIFICATION</scope>
</reference>
<dbReference type="AlphaFoldDB" id="A0AA85BZL0"/>
<name>A0AA85BZL0_9TREM</name>
<protein>
    <recommendedName>
        <fullName evidence="3">C2H2-type domain-containing protein</fullName>
    </recommendedName>
</protein>
<sequence>MNLSVFKSALSNKTTNDDTNNTVSLLRNADSSFSGGESSKTALFLLQLEECMLSQGNHLESNKNASPKIFVCRFCGKGFQKQKFFSDHELMCQQSIQERARRIRLRANKRQKFFVSQKTNTELDMNLCTDITPPNQDFVLCNSEDSVSALRRSTRNRTFHTFWKPKPTRRKRNFESVC</sequence>
<evidence type="ECO:0000313" key="1">
    <source>
        <dbReference type="Proteomes" id="UP000050791"/>
    </source>
</evidence>
<dbReference type="Proteomes" id="UP000050791">
    <property type="component" value="Unassembled WGS sequence"/>
</dbReference>
<organism evidence="1 2">
    <name type="scientific">Schistosoma mattheei</name>
    <dbReference type="NCBI Taxonomy" id="31246"/>
    <lineage>
        <taxon>Eukaryota</taxon>
        <taxon>Metazoa</taxon>
        <taxon>Spiralia</taxon>
        <taxon>Lophotrochozoa</taxon>
        <taxon>Platyhelminthes</taxon>
        <taxon>Trematoda</taxon>
        <taxon>Digenea</taxon>
        <taxon>Strigeidida</taxon>
        <taxon>Schistosomatoidea</taxon>
        <taxon>Schistosomatidae</taxon>
        <taxon>Schistosoma</taxon>
    </lineage>
</organism>
<accession>A0AA85BZL0</accession>
<evidence type="ECO:0008006" key="3">
    <source>
        <dbReference type="Google" id="ProtNLM"/>
    </source>
</evidence>
<proteinExistence type="predicted"/>
<dbReference type="WBParaSite" id="SMTH1_8350.1">
    <property type="protein sequence ID" value="SMTH1_8350.1"/>
    <property type="gene ID" value="SMTH1_8350"/>
</dbReference>
<evidence type="ECO:0000313" key="2">
    <source>
        <dbReference type="WBParaSite" id="SMTH1_8350.1"/>
    </source>
</evidence>